<evidence type="ECO:0000313" key="5">
    <source>
        <dbReference type="EMBL" id="WJW69191.1"/>
    </source>
</evidence>
<sequence length="229" mass="26185">MAISEKIWMPTEYAILGLLMDGSKHGYELARRFAPETALGTICHLEMSMLYANLKKLQKMDYIEAEMELQGNRPPKRVFNLTGIGRAAFIEWVRSPVARLREIQPDFLTKLYFARQLGTDDVGALIGRQIELCRQALERLRQGHTLNEEVEDLLDISAGNYSGLNLGEEEDFSPKGKRSHPKPSEHELARDPTPEEQEYVELVTNLRIRQNEAVIEWLSEARRKLAGGY</sequence>
<accession>A0A8T7M5C0</accession>
<evidence type="ECO:0000313" key="7">
    <source>
        <dbReference type="Proteomes" id="UP001431572"/>
    </source>
</evidence>
<dbReference type="Gene3D" id="1.10.10.10">
    <property type="entry name" value="Winged helix-like DNA-binding domain superfamily/Winged helix DNA-binding domain"/>
    <property type="match status" value="1"/>
</dbReference>
<dbReference type="InterPro" id="IPR036388">
    <property type="entry name" value="WH-like_DNA-bd_sf"/>
</dbReference>
<evidence type="ECO:0000313" key="4">
    <source>
        <dbReference type="EMBL" id="NWJ47273.1"/>
    </source>
</evidence>
<dbReference type="AlphaFoldDB" id="A0A8T7M5C0"/>
<reference evidence="5" key="2">
    <citation type="journal article" date="2024" name="Nature">
        <title>Anoxygenic phototroph of the Chloroflexota uses a type I reaction centre.</title>
        <authorList>
            <person name="Tsuji J.M."/>
            <person name="Shaw N.A."/>
            <person name="Nagashima S."/>
            <person name="Venkiteswaran J.J."/>
            <person name="Schiff S.L."/>
            <person name="Watanabe T."/>
            <person name="Fukui M."/>
            <person name="Hanada S."/>
            <person name="Tank M."/>
            <person name="Neufeld J.D."/>
        </authorList>
    </citation>
    <scope>NUCLEOTIDE SEQUENCE</scope>
    <source>
        <strain evidence="5">L227-S17</strain>
    </source>
</reference>
<dbReference type="InterPro" id="IPR018309">
    <property type="entry name" value="Tscrpt_reg_PadR_C"/>
</dbReference>
<feature type="compositionally biased region" description="Basic and acidic residues" evidence="1">
    <location>
        <begin position="182"/>
        <end position="193"/>
    </location>
</feature>
<organism evidence="4 6">
    <name type="scientific">Candidatus Chlorohelix allophototropha</name>
    <dbReference type="NCBI Taxonomy" id="3003348"/>
    <lineage>
        <taxon>Bacteria</taxon>
        <taxon>Bacillati</taxon>
        <taxon>Chloroflexota</taxon>
        <taxon>Chloroflexia</taxon>
        <taxon>Candidatus Chloroheliales</taxon>
        <taxon>Candidatus Chloroheliaceae</taxon>
        <taxon>Candidatus Chlorohelix</taxon>
    </lineage>
</organism>
<protein>
    <submittedName>
        <fullName evidence="4">Helix-turn-helix transcriptional regulator</fullName>
    </submittedName>
    <submittedName>
        <fullName evidence="5">PadR family transcriptional regulator</fullName>
    </submittedName>
</protein>
<dbReference type="Pfam" id="PF10400">
    <property type="entry name" value="Vir_act_alpha_C"/>
    <property type="match status" value="1"/>
</dbReference>
<dbReference type="InterPro" id="IPR052509">
    <property type="entry name" value="Metal_resp_DNA-bind_regulator"/>
</dbReference>
<evidence type="ECO:0000259" key="3">
    <source>
        <dbReference type="Pfam" id="PF10400"/>
    </source>
</evidence>
<dbReference type="SUPFAM" id="SSF46785">
    <property type="entry name" value="Winged helix' DNA-binding domain"/>
    <property type="match status" value="1"/>
</dbReference>
<dbReference type="InterPro" id="IPR036390">
    <property type="entry name" value="WH_DNA-bd_sf"/>
</dbReference>
<proteinExistence type="predicted"/>
<keyword evidence="7" id="KW-1185">Reference proteome</keyword>
<dbReference type="EMBL" id="CP128400">
    <property type="protein sequence ID" value="WJW69191.1"/>
    <property type="molecule type" value="Genomic_DNA"/>
</dbReference>
<name>A0A8T7M5C0_9CHLR</name>
<reference evidence="4 6" key="1">
    <citation type="submission" date="2020-06" db="EMBL/GenBank/DDBJ databases">
        <title>Anoxygenic phototrophic Chloroflexota member uses a Type I reaction center.</title>
        <authorList>
            <person name="Tsuji J.M."/>
            <person name="Shaw N.A."/>
            <person name="Nagashima S."/>
            <person name="Venkiteswaran J."/>
            <person name="Schiff S.L."/>
            <person name="Hanada S."/>
            <person name="Tank M."/>
            <person name="Neufeld J.D."/>
        </authorList>
    </citation>
    <scope>NUCLEOTIDE SEQUENCE [LARGE SCALE GENOMIC DNA]</scope>
    <source>
        <strain evidence="4">L227-S17</strain>
    </source>
</reference>
<feature type="domain" description="Transcription regulator PadR N-terminal" evidence="2">
    <location>
        <begin position="15"/>
        <end position="89"/>
    </location>
</feature>
<dbReference type="RefSeq" id="WP_341471076.1">
    <property type="nucleotide sequence ID" value="NZ_CP128400.1"/>
</dbReference>
<dbReference type="Pfam" id="PF03551">
    <property type="entry name" value="PadR"/>
    <property type="match status" value="1"/>
</dbReference>
<feature type="domain" description="Transcription regulator PadR C-terminal" evidence="3">
    <location>
        <begin position="106"/>
        <end position="225"/>
    </location>
</feature>
<dbReference type="PANTHER" id="PTHR33169:SF27">
    <property type="entry name" value="TRANSCRIPTIONAL REGULATOR PADR FAMILY PROTEIN"/>
    <property type="match status" value="1"/>
</dbReference>
<evidence type="ECO:0000259" key="2">
    <source>
        <dbReference type="Pfam" id="PF03551"/>
    </source>
</evidence>
<dbReference type="PANTHER" id="PTHR33169">
    <property type="entry name" value="PADR-FAMILY TRANSCRIPTIONAL REGULATOR"/>
    <property type="match status" value="1"/>
</dbReference>
<dbReference type="Proteomes" id="UP001431572">
    <property type="component" value="Chromosome 2"/>
</dbReference>
<evidence type="ECO:0000256" key="1">
    <source>
        <dbReference type="SAM" id="MobiDB-lite"/>
    </source>
</evidence>
<dbReference type="Proteomes" id="UP000521676">
    <property type="component" value="Unassembled WGS sequence"/>
</dbReference>
<dbReference type="InterPro" id="IPR005149">
    <property type="entry name" value="Tscrpt_reg_PadR_N"/>
</dbReference>
<dbReference type="EMBL" id="JACATZ010000003">
    <property type="protein sequence ID" value="NWJ47273.1"/>
    <property type="molecule type" value="Genomic_DNA"/>
</dbReference>
<evidence type="ECO:0000313" key="6">
    <source>
        <dbReference type="Proteomes" id="UP000521676"/>
    </source>
</evidence>
<feature type="region of interest" description="Disordered" evidence="1">
    <location>
        <begin position="167"/>
        <end position="196"/>
    </location>
</feature>
<gene>
    <name evidence="4" type="ORF">HXX08_15530</name>
    <name evidence="5" type="ORF">OZ401_002787</name>
</gene>